<name>A0AAD4V8W9_PRUDU</name>
<feature type="region of interest" description="Disordered" evidence="1">
    <location>
        <begin position="961"/>
        <end position="1062"/>
    </location>
</feature>
<feature type="compositionally biased region" description="Basic and acidic residues" evidence="1">
    <location>
        <begin position="1015"/>
        <end position="1036"/>
    </location>
</feature>
<proteinExistence type="predicted"/>
<feature type="compositionally biased region" description="Polar residues" evidence="1">
    <location>
        <begin position="286"/>
        <end position="303"/>
    </location>
</feature>
<evidence type="ECO:0000313" key="3">
    <source>
        <dbReference type="EMBL" id="KAI5319516.1"/>
    </source>
</evidence>
<feature type="compositionally biased region" description="Basic and acidic residues" evidence="1">
    <location>
        <begin position="191"/>
        <end position="207"/>
    </location>
</feature>
<sequence>MVDTRRTKSNATTMGPSHGFVVETSMQPHGIVAASALQSSSSALQPPSAAGIAEQPPHDPGTSTALQLPAPITGAALPRCPTIGAQQQPHHSTTGFAAQPHGYSDVVPVLEQIHSLPPLRSHLAYAPVYASNGALAQMPLGPMHNTLLDPRSQVDLNSRVDQLTQKVDDQNNLIGQLLRQINLNQGPNLGPRDEERRAHQHAGEQFERSQAGQTRANRQRRDRDRADEMQTAASRTLSRSGLRPRTSVLERLGPRPNVHARLGPQGARVREQSHDERNDRRPPTRSRANTRWQAVEESSQAQSPHLPLGQGTQGDRPLGTEEGVSQSRSRRQRRRPERPSLQAEDDDRRPLTSLRTNTRRQDVEESSQAQSPNLPHGRNTQGDRPLGTEEEVSQSRSRRRRRQPETPVLRAEDVEKLVNDRLQALQLKGSMEEALHKEIDRVDCSPFTDKVERAPPPKRFTTPSITPFKGDSDPESHLRHFKSAMILYKTDDALMCKVFAMTLRGAAQDWFHTLPSASIGSFKELALIFTKEYTSYKTVRKHADHLFNLRKKPDESLRDYLRRFKAEKANIIGCNDQVASSAFKKGLPTEHELYRELAITPSQTLAEVFATAERYALWDDDRIAAKKASKHVDHSTKQASQKSNQFEQRARDKRRSRPREGSSEIGTFTEFAIPIHQILAQVKDKPWVRRPPPMKGDPSKRDTGKYCAFHGEHGHYTNNCNAWKRHLEELVREGHCTEFVAKRAIQQIEDRDAAAKEPPRKVIRINTILADSRESGLTTKERKRKIAQATYVSQVTTGVPVIVDTPIIGFQKKDLIGLDLPHNDALVICIQIEQAVIERIHVDEGSAANILQLSVIQQMGLEPKISKLARSLTGFNGATSITVGTIDLDVHSPPVLCSQTFMVINEISPYNGILGRPWISKIEAITSALHQKIRYPIPGGGIGQINSDQVMARRCTAQGLKKSKQLQFTPDQGEGIRPEDSPEKGWKPEDDVELVPPDLGQPDKEALIGSCQNPNKKDREEEIRPEGSLEEGWKPEEDVELVPLDPKPARQESEDRLAPKPR</sequence>
<feature type="region of interest" description="Disordered" evidence="1">
    <location>
        <begin position="629"/>
        <end position="666"/>
    </location>
</feature>
<feature type="domain" description="Retrotransposon gag" evidence="2">
    <location>
        <begin position="497"/>
        <end position="588"/>
    </location>
</feature>
<organism evidence="3 4">
    <name type="scientific">Prunus dulcis</name>
    <name type="common">Almond</name>
    <name type="synonym">Amygdalus dulcis</name>
    <dbReference type="NCBI Taxonomy" id="3755"/>
    <lineage>
        <taxon>Eukaryota</taxon>
        <taxon>Viridiplantae</taxon>
        <taxon>Streptophyta</taxon>
        <taxon>Embryophyta</taxon>
        <taxon>Tracheophyta</taxon>
        <taxon>Spermatophyta</taxon>
        <taxon>Magnoliopsida</taxon>
        <taxon>eudicotyledons</taxon>
        <taxon>Gunneridae</taxon>
        <taxon>Pentapetalae</taxon>
        <taxon>rosids</taxon>
        <taxon>fabids</taxon>
        <taxon>Rosales</taxon>
        <taxon>Rosaceae</taxon>
        <taxon>Amygdaloideae</taxon>
        <taxon>Amygdaleae</taxon>
        <taxon>Prunus</taxon>
    </lineage>
</organism>
<dbReference type="Gene3D" id="2.40.70.10">
    <property type="entry name" value="Acid Proteases"/>
    <property type="match status" value="1"/>
</dbReference>
<dbReference type="InterPro" id="IPR005162">
    <property type="entry name" value="Retrotrans_gag_dom"/>
</dbReference>
<feature type="compositionally biased region" description="Basic and acidic residues" evidence="1">
    <location>
        <begin position="974"/>
        <end position="989"/>
    </location>
</feature>
<dbReference type="CDD" id="cd00303">
    <property type="entry name" value="retropepsin_like"/>
    <property type="match status" value="1"/>
</dbReference>
<dbReference type="PANTHER" id="PTHR33223">
    <property type="entry name" value="CCHC-TYPE DOMAIN-CONTAINING PROTEIN"/>
    <property type="match status" value="1"/>
</dbReference>
<reference evidence="3 4" key="1">
    <citation type="journal article" date="2022" name="G3 (Bethesda)">
        <title>Whole-genome sequence and methylome profiling of the almond [Prunus dulcis (Mill.) D.A. Webb] cultivar 'Nonpareil'.</title>
        <authorList>
            <person name="D'Amico-Willman K.M."/>
            <person name="Ouma W.Z."/>
            <person name="Meulia T."/>
            <person name="Sideli G.M."/>
            <person name="Gradziel T.M."/>
            <person name="Fresnedo-Ramirez J."/>
        </authorList>
    </citation>
    <scope>NUCLEOTIDE SEQUENCE [LARGE SCALE GENOMIC DNA]</scope>
    <source>
        <strain evidence="3">Clone GOH B32 T37-40</strain>
    </source>
</reference>
<feature type="compositionally biased region" description="Basic and acidic residues" evidence="1">
    <location>
        <begin position="219"/>
        <end position="228"/>
    </location>
</feature>
<dbReference type="EMBL" id="JAJFAZ020000007">
    <property type="protein sequence ID" value="KAI5319516.1"/>
    <property type="molecule type" value="Genomic_DNA"/>
</dbReference>
<feature type="region of interest" description="Disordered" evidence="1">
    <location>
        <begin position="37"/>
        <end position="64"/>
    </location>
</feature>
<evidence type="ECO:0000256" key="1">
    <source>
        <dbReference type="SAM" id="MobiDB-lite"/>
    </source>
</evidence>
<keyword evidence="4" id="KW-1185">Reference proteome</keyword>
<feature type="compositionally biased region" description="Polar residues" evidence="1">
    <location>
        <begin position="366"/>
        <end position="382"/>
    </location>
</feature>
<feature type="compositionally biased region" description="Basic and acidic residues" evidence="1">
    <location>
        <begin position="268"/>
        <end position="282"/>
    </location>
</feature>
<evidence type="ECO:0000313" key="4">
    <source>
        <dbReference type="Proteomes" id="UP001054821"/>
    </source>
</evidence>
<gene>
    <name evidence="3" type="ORF">L3X38_039224</name>
</gene>
<protein>
    <recommendedName>
        <fullName evidence="2">Retrotransposon gag domain-containing protein</fullName>
    </recommendedName>
</protein>
<accession>A0AAD4V8W9</accession>
<feature type="compositionally biased region" description="Polar residues" evidence="1">
    <location>
        <begin position="637"/>
        <end position="647"/>
    </location>
</feature>
<comment type="caution">
    <text evidence="3">The sequence shown here is derived from an EMBL/GenBank/DDBJ whole genome shotgun (WGS) entry which is preliminary data.</text>
</comment>
<dbReference type="Pfam" id="PF03732">
    <property type="entry name" value="Retrotrans_gag"/>
    <property type="match status" value="1"/>
</dbReference>
<evidence type="ECO:0000259" key="2">
    <source>
        <dbReference type="Pfam" id="PF03732"/>
    </source>
</evidence>
<feature type="compositionally biased region" description="Low complexity" evidence="1">
    <location>
        <begin position="37"/>
        <end position="50"/>
    </location>
</feature>
<dbReference type="Proteomes" id="UP001054821">
    <property type="component" value="Chromosome 7"/>
</dbReference>
<dbReference type="PANTHER" id="PTHR33223:SF10">
    <property type="entry name" value="AMINOTRANSFERASE-LIKE PLANT MOBILE DOMAIN-CONTAINING PROTEIN"/>
    <property type="match status" value="1"/>
</dbReference>
<dbReference type="AlphaFoldDB" id="A0AAD4V8W9"/>
<dbReference type="InterPro" id="IPR021109">
    <property type="entry name" value="Peptidase_aspartic_dom_sf"/>
</dbReference>
<feature type="compositionally biased region" description="Basic and acidic residues" evidence="1">
    <location>
        <begin position="1047"/>
        <end position="1062"/>
    </location>
</feature>
<feature type="region of interest" description="Disordered" evidence="1">
    <location>
        <begin position="183"/>
        <end position="412"/>
    </location>
</feature>
<feature type="region of interest" description="Disordered" evidence="1">
    <location>
        <begin position="447"/>
        <end position="474"/>
    </location>
</feature>